<feature type="region of interest" description="Disordered" evidence="4">
    <location>
        <begin position="58"/>
        <end position="115"/>
    </location>
</feature>
<feature type="compositionally biased region" description="Basic residues" evidence="4">
    <location>
        <begin position="100"/>
        <end position="115"/>
    </location>
</feature>
<sequence length="115" mass="13439">LQFHKFNKNLFRNLEGKAINPLKPPISGACRKCGFVGHLAFQCHNFSLVDKNFLDLSSTSSESEYETPLKNPEKKSDKKRKKKSKHKKKQKQDKKVKDKDRKRKKLSGLRKQKNK</sequence>
<evidence type="ECO:0000256" key="3">
    <source>
        <dbReference type="ARBA" id="ARBA00022833"/>
    </source>
</evidence>
<accession>A0A0N4U4G2</accession>
<organism evidence="5 6">
    <name type="scientific">Dracunculus medinensis</name>
    <name type="common">Guinea worm</name>
    <dbReference type="NCBI Taxonomy" id="318479"/>
    <lineage>
        <taxon>Eukaryota</taxon>
        <taxon>Metazoa</taxon>
        <taxon>Ecdysozoa</taxon>
        <taxon>Nematoda</taxon>
        <taxon>Chromadorea</taxon>
        <taxon>Rhabditida</taxon>
        <taxon>Spirurina</taxon>
        <taxon>Dracunculoidea</taxon>
        <taxon>Dracunculidae</taxon>
        <taxon>Dracunculus</taxon>
    </lineage>
</organism>
<keyword evidence="1" id="KW-0479">Metal-binding</keyword>
<dbReference type="GO" id="GO:0008270">
    <property type="term" value="F:zinc ion binding"/>
    <property type="evidence" value="ECO:0007669"/>
    <property type="project" value="UniProtKB-KW"/>
</dbReference>
<dbReference type="WBParaSite" id="DME_0000167201-mRNA-1">
    <property type="protein sequence ID" value="DME_0000167201-mRNA-1"/>
    <property type="gene ID" value="DME_0000167201"/>
</dbReference>
<evidence type="ECO:0000313" key="6">
    <source>
        <dbReference type="WBParaSite" id="DME_0000167201-mRNA-1"/>
    </source>
</evidence>
<reference evidence="6" key="1">
    <citation type="submission" date="2017-02" db="UniProtKB">
        <authorList>
            <consortium name="WormBaseParasite"/>
        </authorList>
    </citation>
    <scope>IDENTIFICATION</scope>
</reference>
<keyword evidence="3" id="KW-0862">Zinc</keyword>
<feature type="compositionally biased region" description="Basic residues" evidence="4">
    <location>
        <begin position="77"/>
        <end position="92"/>
    </location>
</feature>
<dbReference type="Proteomes" id="UP000038040">
    <property type="component" value="Unplaced"/>
</dbReference>
<dbReference type="PANTHER" id="PTHR31437:SF1">
    <property type="entry name" value="PROTEIN SREK1IP1"/>
    <property type="match status" value="1"/>
</dbReference>
<evidence type="ECO:0000256" key="1">
    <source>
        <dbReference type="ARBA" id="ARBA00022723"/>
    </source>
</evidence>
<evidence type="ECO:0000256" key="2">
    <source>
        <dbReference type="ARBA" id="ARBA00022771"/>
    </source>
</evidence>
<dbReference type="AlphaFoldDB" id="A0A0N4U4G2"/>
<proteinExistence type="predicted"/>
<name>A0A0N4U4G2_DRAME</name>
<evidence type="ECO:0000313" key="5">
    <source>
        <dbReference type="Proteomes" id="UP000038040"/>
    </source>
</evidence>
<evidence type="ECO:0000256" key="4">
    <source>
        <dbReference type="SAM" id="MobiDB-lite"/>
    </source>
</evidence>
<dbReference type="PANTHER" id="PTHR31437">
    <property type="entry name" value="SREK1IP1 FAMILY MEMBER"/>
    <property type="match status" value="1"/>
</dbReference>
<protein>
    <submittedName>
        <fullName evidence="6">CCHC-type domain-containing protein</fullName>
    </submittedName>
</protein>
<keyword evidence="2" id="KW-0863">Zinc-finger</keyword>